<reference evidence="2" key="2">
    <citation type="submission" date="2020-08" db="EMBL/GenBank/DDBJ databases">
        <title>Plant Genome Project.</title>
        <authorList>
            <person name="Zhang R.-G."/>
        </authorList>
    </citation>
    <scope>NUCLEOTIDE SEQUENCE</scope>
    <source>
        <strain evidence="2">Huo1</strain>
        <tissue evidence="2">Leaf</tissue>
    </source>
</reference>
<sequence length="216" mass="23704">MKSPCGYNNEQQGGYYEECYSPDQGDHTMIQTALIIHMLHMTIMLMKILKHVQENRKVTNQRLINLERNTSLLEQGLASLAAQVGELEFNMRVLATAIGSKHTPGTLPSLPEINPKGNCHALQLRSGTTYQPPQAADLGRGMREREHEPSDITPAADQTQRPAAPLRSGPPEASQPAEPESDTDAEPSPAATAPIRSAIEEQKIRRPVCQVLGSHE</sequence>
<dbReference type="Proteomes" id="UP000298416">
    <property type="component" value="Unassembled WGS sequence"/>
</dbReference>
<feature type="region of interest" description="Disordered" evidence="1">
    <location>
        <begin position="125"/>
        <end position="216"/>
    </location>
</feature>
<dbReference type="EMBL" id="PNBA02000003">
    <property type="protein sequence ID" value="KAG6431208.1"/>
    <property type="molecule type" value="Genomic_DNA"/>
</dbReference>
<dbReference type="AlphaFoldDB" id="A0A8X8YKC5"/>
<comment type="caution">
    <text evidence="2">The sequence shown here is derived from an EMBL/GenBank/DDBJ whole genome shotgun (WGS) entry which is preliminary data.</text>
</comment>
<gene>
    <name evidence="2" type="ORF">SASPL_109285</name>
</gene>
<proteinExistence type="predicted"/>
<accession>A0A8X8YKC5</accession>
<feature type="compositionally biased region" description="Basic and acidic residues" evidence="1">
    <location>
        <begin position="140"/>
        <end position="150"/>
    </location>
</feature>
<evidence type="ECO:0000313" key="2">
    <source>
        <dbReference type="EMBL" id="KAG6431208.1"/>
    </source>
</evidence>
<protein>
    <submittedName>
        <fullName evidence="2">Uncharacterized protein</fullName>
    </submittedName>
</protein>
<evidence type="ECO:0000313" key="3">
    <source>
        <dbReference type="Proteomes" id="UP000298416"/>
    </source>
</evidence>
<name>A0A8X8YKC5_SALSN</name>
<organism evidence="2">
    <name type="scientific">Salvia splendens</name>
    <name type="common">Scarlet sage</name>
    <dbReference type="NCBI Taxonomy" id="180675"/>
    <lineage>
        <taxon>Eukaryota</taxon>
        <taxon>Viridiplantae</taxon>
        <taxon>Streptophyta</taxon>
        <taxon>Embryophyta</taxon>
        <taxon>Tracheophyta</taxon>
        <taxon>Spermatophyta</taxon>
        <taxon>Magnoliopsida</taxon>
        <taxon>eudicotyledons</taxon>
        <taxon>Gunneridae</taxon>
        <taxon>Pentapetalae</taxon>
        <taxon>asterids</taxon>
        <taxon>lamiids</taxon>
        <taxon>Lamiales</taxon>
        <taxon>Lamiaceae</taxon>
        <taxon>Nepetoideae</taxon>
        <taxon>Mentheae</taxon>
        <taxon>Salviinae</taxon>
        <taxon>Salvia</taxon>
        <taxon>Salvia subgen. Calosphace</taxon>
        <taxon>core Calosphace</taxon>
    </lineage>
</organism>
<evidence type="ECO:0000256" key="1">
    <source>
        <dbReference type="SAM" id="MobiDB-lite"/>
    </source>
</evidence>
<reference evidence="2" key="1">
    <citation type="submission" date="2018-01" db="EMBL/GenBank/DDBJ databases">
        <authorList>
            <person name="Mao J.F."/>
        </authorList>
    </citation>
    <scope>NUCLEOTIDE SEQUENCE</scope>
    <source>
        <strain evidence="2">Huo1</strain>
        <tissue evidence="2">Leaf</tissue>
    </source>
</reference>
<keyword evidence="3" id="KW-1185">Reference proteome</keyword>